<keyword evidence="2" id="KW-1185">Reference proteome</keyword>
<proteinExistence type="predicted"/>
<feature type="non-terminal residue" evidence="1">
    <location>
        <position position="85"/>
    </location>
</feature>
<accession>A0A9N9J1H4</accession>
<organism evidence="1 2">
    <name type="scientific">Ambispora leptoticha</name>
    <dbReference type="NCBI Taxonomy" id="144679"/>
    <lineage>
        <taxon>Eukaryota</taxon>
        <taxon>Fungi</taxon>
        <taxon>Fungi incertae sedis</taxon>
        <taxon>Mucoromycota</taxon>
        <taxon>Glomeromycotina</taxon>
        <taxon>Glomeromycetes</taxon>
        <taxon>Archaeosporales</taxon>
        <taxon>Ambisporaceae</taxon>
        <taxon>Ambispora</taxon>
    </lineage>
</organism>
<dbReference type="EMBL" id="CAJVPS010045799">
    <property type="protein sequence ID" value="CAG8760076.1"/>
    <property type="molecule type" value="Genomic_DNA"/>
</dbReference>
<feature type="non-terminal residue" evidence="1">
    <location>
        <position position="1"/>
    </location>
</feature>
<evidence type="ECO:0000313" key="1">
    <source>
        <dbReference type="EMBL" id="CAG8760076.1"/>
    </source>
</evidence>
<sequence length="85" mass="10188">YMHMLGPRTYARAESNGVHLALSFKRTKLSVNLKKTEKHVESNNIKEKQVKKQKFELVQKYLNKLSNEPEIFKFCKRYKDELEEK</sequence>
<protein>
    <submittedName>
        <fullName evidence="1">4861_t:CDS:1</fullName>
    </submittedName>
</protein>
<reference evidence="1" key="1">
    <citation type="submission" date="2021-06" db="EMBL/GenBank/DDBJ databases">
        <authorList>
            <person name="Kallberg Y."/>
            <person name="Tangrot J."/>
            <person name="Rosling A."/>
        </authorList>
    </citation>
    <scope>NUCLEOTIDE SEQUENCE</scope>
    <source>
        <strain evidence="1">FL130A</strain>
    </source>
</reference>
<dbReference type="AlphaFoldDB" id="A0A9N9J1H4"/>
<comment type="caution">
    <text evidence="1">The sequence shown here is derived from an EMBL/GenBank/DDBJ whole genome shotgun (WGS) entry which is preliminary data.</text>
</comment>
<gene>
    <name evidence="1" type="ORF">ALEPTO_LOCUS13645</name>
</gene>
<name>A0A9N9J1H4_9GLOM</name>
<dbReference type="OrthoDB" id="10443138at2759"/>
<evidence type="ECO:0000313" key="2">
    <source>
        <dbReference type="Proteomes" id="UP000789508"/>
    </source>
</evidence>
<dbReference type="Proteomes" id="UP000789508">
    <property type="component" value="Unassembled WGS sequence"/>
</dbReference>